<organism evidence="7 8">
    <name type="scientific">Naasia aerilata</name>
    <dbReference type="NCBI Taxonomy" id="1162966"/>
    <lineage>
        <taxon>Bacteria</taxon>
        <taxon>Bacillati</taxon>
        <taxon>Actinomycetota</taxon>
        <taxon>Actinomycetes</taxon>
        <taxon>Micrococcales</taxon>
        <taxon>Microbacteriaceae</taxon>
        <taxon>Naasia</taxon>
    </lineage>
</organism>
<evidence type="ECO:0000256" key="6">
    <source>
        <dbReference type="SAM" id="Phobius"/>
    </source>
</evidence>
<reference evidence="8" key="1">
    <citation type="journal article" date="2019" name="Int. J. Syst. Evol. Microbiol.">
        <title>The Global Catalogue of Microorganisms (GCM) 10K type strain sequencing project: providing services to taxonomists for standard genome sequencing and annotation.</title>
        <authorList>
            <consortium name="The Broad Institute Genomics Platform"/>
            <consortium name="The Broad Institute Genome Sequencing Center for Infectious Disease"/>
            <person name="Wu L."/>
            <person name="Ma J."/>
        </authorList>
    </citation>
    <scope>NUCLEOTIDE SEQUENCE [LARGE SCALE GENOMIC DNA]</scope>
    <source>
        <strain evidence="8">NBRC 108725</strain>
    </source>
</reference>
<feature type="transmembrane region" description="Helical" evidence="6">
    <location>
        <begin position="50"/>
        <end position="74"/>
    </location>
</feature>
<accession>A0ABM8GAT7</accession>
<keyword evidence="2" id="KW-1003">Cell membrane</keyword>
<evidence type="ECO:0000313" key="8">
    <source>
        <dbReference type="Proteomes" id="UP001321498"/>
    </source>
</evidence>
<feature type="transmembrane region" description="Helical" evidence="6">
    <location>
        <begin position="159"/>
        <end position="178"/>
    </location>
</feature>
<protein>
    <submittedName>
        <fullName evidence="7">Uncharacterized protein</fullName>
    </submittedName>
</protein>
<dbReference type="Proteomes" id="UP001321498">
    <property type="component" value="Chromosome"/>
</dbReference>
<evidence type="ECO:0000256" key="2">
    <source>
        <dbReference type="ARBA" id="ARBA00022475"/>
    </source>
</evidence>
<dbReference type="InterPro" id="IPR019108">
    <property type="entry name" value="Caa3_assmbl_CtaG-rel"/>
</dbReference>
<keyword evidence="4 6" id="KW-1133">Transmembrane helix</keyword>
<gene>
    <name evidence="7" type="ORF">GCM10025866_12420</name>
</gene>
<dbReference type="EMBL" id="AP027731">
    <property type="protein sequence ID" value="BDZ45333.1"/>
    <property type="molecule type" value="Genomic_DNA"/>
</dbReference>
<sequence>MTVGGVAVLVPLLLVPGAPLRLLAQAAEPRTDGSRGVREWVALAGAAVRPLARWTTGAVVGVLAAWVFVFTPVLRWIVTDAAGREAGIALLLATGLVLVSAVLNARPGRRSAVTAALPALAWAACGVVLVAGSGLLLADWYGAMGWSTPAIDDQRAGGAVLLGTAAVPLAVLAIVQLVRPRDRGASPTRPVDEDRYRAMLDRALTRRGR</sequence>
<keyword evidence="5 6" id="KW-0472">Membrane</keyword>
<evidence type="ECO:0000313" key="7">
    <source>
        <dbReference type="EMBL" id="BDZ45333.1"/>
    </source>
</evidence>
<proteinExistence type="predicted"/>
<name>A0ABM8GAT7_9MICO</name>
<keyword evidence="8" id="KW-1185">Reference proteome</keyword>
<evidence type="ECO:0000256" key="3">
    <source>
        <dbReference type="ARBA" id="ARBA00022692"/>
    </source>
</evidence>
<evidence type="ECO:0000256" key="4">
    <source>
        <dbReference type="ARBA" id="ARBA00022989"/>
    </source>
</evidence>
<keyword evidence="3 6" id="KW-0812">Transmembrane</keyword>
<evidence type="ECO:0000256" key="5">
    <source>
        <dbReference type="ARBA" id="ARBA00023136"/>
    </source>
</evidence>
<dbReference type="Pfam" id="PF09678">
    <property type="entry name" value="Caa3_CtaG"/>
    <property type="match status" value="1"/>
</dbReference>
<evidence type="ECO:0000256" key="1">
    <source>
        <dbReference type="ARBA" id="ARBA00004651"/>
    </source>
</evidence>
<feature type="transmembrane region" description="Helical" evidence="6">
    <location>
        <begin position="115"/>
        <end position="138"/>
    </location>
</feature>
<feature type="transmembrane region" description="Helical" evidence="6">
    <location>
        <begin position="86"/>
        <end position="103"/>
    </location>
</feature>
<comment type="subcellular location">
    <subcellularLocation>
        <location evidence="1">Cell membrane</location>
        <topology evidence="1">Multi-pass membrane protein</topology>
    </subcellularLocation>
</comment>